<dbReference type="SUPFAM" id="SSF52540">
    <property type="entry name" value="P-loop containing nucleoside triphosphate hydrolases"/>
    <property type="match status" value="2"/>
</dbReference>
<feature type="domain" description="ABC transporter" evidence="4">
    <location>
        <begin position="274"/>
        <end position="491"/>
    </location>
</feature>
<dbReference type="GO" id="GO:0016887">
    <property type="term" value="F:ATP hydrolysis activity"/>
    <property type="evidence" value="ECO:0007669"/>
    <property type="project" value="InterPro"/>
</dbReference>
<dbReference type="Gene3D" id="3.40.50.300">
    <property type="entry name" value="P-loop containing nucleotide triphosphate hydrolases"/>
    <property type="match status" value="2"/>
</dbReference>
<name>A0A6M5YJG0_9BACT</name>
<dbReference type="InterPro" id="IPR027417">
    <property type="entry name" value="P-loop_NTPase"/>
</dbReference>
<feature type="compositionally biased region" description="Pro residues" evidence="3">
    <location>
        <begin position="227"/>
        <end position="236"/>
    </location>
</feature>
<dbReference type="GO" id="GO:0005524">
    <property type="term" value="F:ATP binding"/>
    <property type="evidence" value="ECO:0007669"/>
    <property type="project" value="UniProtKB-KW"/>
</dbReference>
<dbReference type="PANTHER" id="PTHR43158">
    <property type="entry name" value="SKFA PEPTIDE EXPORT ATP-BINDING PROTEIN SKFE"/>
    <property type="match status" value="1"/>
</dbReference>
<keyword evidence="6" id="KW-1185">Reference proteome</keyword>
<protein>
    <submittedName>
        <fullName evidence="5">Molybdenum transport ATP-binding protein modF</fullName>
    </submittedName>
</protein>
<evidence type="ECO:0000313" key="6">
    <source>
        <dbReference type="Proteomes" id="UP000503447"/>
    </source>
</evidence>
<dbReference type="InterPro" id="IPR003593">
    <property type="entry name" value="AAA+_ATPase"/>
</dbReference>
<dbReference type="EMBL" id="CP053452">
    <property type="protein sequence ID" value="QJW93406.1"/>
    <property type="molecule type" value="Genomic_DNA"/>
</dbReference>
<proteinExistence type="predicted"/>
<reference evidence="6" key="1">
    <citation type="submission" date="2020-05" db="EMBL/GenBank/DDBJ databases">
        <title>Frigoriglobus tundricola gen. nov., sp. nov., a psychrotolerant cellulolytic planctomycete of the family Gemmataceae with two divergent copies of 16S rRNA gene.</title>
        <authorList>
            <person name="Kulichevskaya I.S."/>
            <person name="Ivanova A.A."/>
            <person name="Naumoff D.G."/>
            <person name="Beletsky A.V."/>
            <person name="Rijpstra W.I.C."/>
            <person name="Sinninghe Damste J.S."/>
            <person name="Mardanov A.V."/>
            <person name="Ravin N.V."/>
            <person name="Dedysh S.N."/>
        </authorList>
    </citation>
    <scope>NUCLEOTIDE SEQUENCE [LARGE SCALE GENOMIC DNA]</scope>
    <source>
        <strain evidence="6">PL17</strain>
    </source>
</reference>
<dbReference type="AlphaFoldDB" id="A0A6M5YJG0"/>
<feature type="region of interest" description="Disordered" evidence="3">
    <location>
        <begin position="224"/>
        <end position="271"/>
    </location>
</feature>
<dbReference type="PANTHER" id="PTHR43158:SF2">
    <property type="entry name" value="SKFA PEPTIDE EXPORT ATP-BINDING PROTEIN SKFE"/>
    <property type="match status" value="1"/>
</dbReference>
<dbReference type="Proteomes" id="UP000503447">
    <property type="component" value="Chromosome"/>
</dbReference>
<evidence type="ECO:0000259" key="4">
    <source>
        <dbReference type="PROSITE" id="PS50893"/>
    </source>
</evidence>
<keyword evidence="2 5" id="KW-0067">ATP-binding</keyword>
<evidence type="ECO:0000256" key="2">
    <source>
        <dbReference type="ARBA" id="ARBA00022840"/>
    </source>
</evidence>
<evidence type="ECO:0000256" key="1">
    <source>
        <dbReference type="ARBA" id="ARBA00022741"/>
    </source>
</evidence>
<accession>A0A6M5YJG0</accession>
<dbReference type="PROSITE" id="PS50893">
    <property type="entry name" value="ABC_TRANSPORTER_2"/>
    <property type="match status" value="2"/>
</dbReference>
<sequence length="491" mass="53789">MTVFELTNATIVRDGRPVFQQFNWTVREGEAWAVVGPTGSGKTTLAEALLGRHSLHGGALAWPLFDRLRAAGRRADYASQVIGHVTFKEDSRLFSYAGRYYQQRFEFADSDSDTPLSLDRFLRTGTHAPEARRAALHERLGIAGLVDQPFMTLSNGQTRRARLARALLAEPELLVLDDPFIGLDAAARADFAALLGELVRDGKRVVLICRADTVPAWVTNVLELPRQPTPPAPPPEGRGGNARDASSDAPEASGLRRSCSPPFREGPGVGSAPIELRDVTVTHAGHTILDRVSWTVRAGERWAVLGPNGSGKSTLLSLLCGDHPQAYANDVNLFGRRRGSGETIWDVKRNVGLLSPEFHLYFTEPLTAARTVATGFFDALADRPTTPEQGARIRELLAAFGIAHLADRTFKQLSTGEQRLVLLARALVKRPPLVILDEPFQGMDADATTHCREWLDRELGADQTLLFVTHEPSELPRSVSQTLRLARGRVV</sequence>
<keyword evidence="1" id="KW-0547">Nucleotide-binding</keyword>
<evidence type="ECO:0000256" key="3">
    <source>
        <dbReference type="SAM" id="MobiDB-lite"/>
    </source>
</evidence>
<dbReference type="SMART" id="SM00382">
    <property type="entry name" value="AAA"/>
    <property type="match status" value="2"/>
</dbReference>
<evidence type="ECO:0000313" key="5">
    <source>
        <dbReference type="EMBL" id="QJW93406.1"/>
    </source>
</evidence>
<gene>
    <name evidence="5" type="ORF">FTUN_0912</name>
</gene>
<dbReference type="InterPro" id="IPR003439">
    <property type="entry name" value="ABC_transporter-like_ATP-bd"/>
</dbReference>
<dbReference type="RefSeq" id="WP_171469599.1">
    <property type="nucleotide sequence ID" value="NZ_CP053452.2"/>
</dbReference>
<dbReference type="Pfam" id="PF00005">
    <property type="entry name" value="ABC_tran"/>
    <property type="match status" value="2"/>
</dbReference>
<dbReference type="KEGG" id="ftj:FTUN_0912"/>
<organism evidence="5 6">
    <name type="scientific">Frigoriglobus tundricola</name>
    <dbReference type="NCBI Taxonomy" id="2774151"/>
    <lineage>
        <taxon>Bacteria</taxon>
        <taxon>Pseudomonadati</taxon>
        <taxon>Planctomycetota</taxon>
        <taxon>Planctomycetia</taxon>
        <taxon>Gemmatales</taxon>
        <taxon>Gemmataceae</taxon>
        <taxon>Frigoriglobus</taxon>
    </lineage>
</organism>
<feature type="domain" description="ABC transporter" evidence="4">
    <location>
        <begin position="4"/>
        <end position="251"/>
    </location>
</feature>